<keyword evidence="3" id="KW-0505">Motor protein</keyword>
<feature type="binding site" evidence="3">
    <location>
        <begin position="82"/>
        <end position="89"/>
    </location>
    <ligand>
        <name>ATP</name>
        <dbReference type="ChEBI" id="CHEBI:30616"/>
    </ligand>
</feature>
<feature type="domain" description="Kinesin motor" evidence="4">
    <location>
        <begin position="1"/>
        <end position="334"/>
    </location>
</feature>
<dbReference type="SUPFAM" id="SSF52540">
    <property type="entry name" value="P-loop containing nucleoside triphosphate hydrolases"/>
    <property type="match status" value="1"/>
</dbReference>
<evidence type="ECO:0000259" key="4">
    <source>
        <dbReference type="PROSITE" id="PS50067"/>
    </source>
</evidence>
<dbReference type="EMBL" id="NCKU01000693">
    <property type="protein sequence ID" value="RWS14548.1"/>
    <property type="molecule type" value="Genomic_DNA"/>
</dbReference>
<dbReference type="InterPro" id="IPR027417">
    <property type="entry name" value="P-loop_NTPase"/>
</dbReference>
<dbReference type="SMART" id="SM00129">
    <property type="entry name" value="KISc"/>
    <property type="match status" value="1"/>
</dbReference>
<dbReference type="InterPro" id="IPR001752">
    <property type="entry name" value="Kinesin_motor_dom"/>
</dbReference>
<dbReference type="STRING" id="1965070.A0A3S3PQM9"/>
<comment type="caution">
    <text evidence="5">The sequence shown here is derived from an EMBL/GenBank/DDBJ whole genome shotgun (WGS) entry which is preliminary data.</text>
</comment>
<dbReference type="GO" id="GO:0005524">
    <property type="term" value="F:ATP binding"/>
    <property type="evidence" value="ECO:0007669"/>
    <property type="project" value="UniProtKB-UniRule"/>
</dbReference>
<dbReference type="PRINTS" id="PR00380">
    <property type="entry name" value="KINESINHEAVY"/>
</dbReference>
<dbReference type="GO" id="GO:0007018">
    <property type="term" value="P:microtubule-based movement"/>
    <property type="evidence" value="ECO:0007669"/>
    <property type="project" value="InterPro"/>
</dbReference>
<keyword evidence="1 3" id="KW-0547">Nucleotide-binding</keyword>
<dbReference type="AlphaFoldDB" id="A0A3S3PQM9"/>
<evidence type="ECO:0000256" key="3">
    <source>
        <dbReference type="PROSITE-ProRule" id="PRU00283"/>
    </source>
</evidence>
<keyword evidence="2 3" id="KW-0067">ATP-binding</keyword>
<dbReference type="PANTHER" id="PTHR47117">
    <property type="entry name" value="STAR-RELATED LIPID TRANSFER PROTEIN 9"/>
    <property type="match status" value="1"/>
</dbReference>
<keyword evidence="6" id="KW-1185">Reference proteome</keyword>
<evidence type="ECO:0000313" key="5">
    <source>
        <dbReference type="EMBL" id="RWS14548.1"/>
    </source>
</evidence>
<sequence length="334" mass="37094">MENQTTALYNPNNAKEEPKKYTFDFSYWSHDGFTENDTVCVADPQHFNGSKYADQERVYSDLGRDMLHNAFEGYNAALFAYGQTGAGKSFTVIGYGANKAIDRLLECFLLNNSLLFVARLKLNFSVNCVTTHAVNHFVPGIVPRFCEDLFETIEHLVRSKGGTIVEVHISMLEIYNEIVRDLLNPESLKEIKKGLKVREHPTNGFFAENLTHFLVTSQKEILEKIDEGTTNRSIASTNMNETSSRAHTIVGITIAQKTRNANGVETSKMSNVHLVDLAGSERLSGTFAKGDRLREGVSINQSLSCLGNCIHALAEKSNGKNIRGNCTLATIKCD</sequence>
<proteinExistence type="inferred from homology"/>
<gene>
    <name evidence="5" type="ORF">B4U79_12709</name>
</gene>
<dbReference type="GO" id="GO:0008017">
    <property type="term" value="F:microtubule binding"/>
    <property type="evidence" value="ECO:0007669"/>
    <property type="project" value="InterPro"/>
</dbReference>
<dbReference type="Pfam" id="PF00225">
    <property type="entry name" value="Kinesin"/>
    <property type="match status" value="1"/>
</dbReference>
<name>A0A3S3PQM9_9ACAR</name>
<dbReference type="PROSITE" id="PS50067">
    <property type="entry name" value="KINESIN_MOTOR_2"/>
    <property type="match status" value="1"/>
</dbReference>
<dbReference type="Gene3D" id="3.40.850.10">
    <property type="entry name" value="Kinesin motor domain"/>
    <property type="match status" value="1"/>
</dbReference>
<evidence type="ECO:0000256" key="2">
    <source>
        <dbReference type="ARBA" id="ARBA00022840"/>
    </source>
</evidence>
<dbReference type="OrthoDB" id="3176171at2759"/>
<dbReference type="GO" id="GO:0003777">
    <property type="term" value="F:microtubule motor activity"/>
    <property type="evidence" value="ECO:0007669"/>
    <property type="project" value="InterPro"/>
</dbReference>
<comment type="similarity">
    <text evidence="3">Belongs to the TRAFAC class myosin-kinesin ATPase superfamily. Kinesin family.</text>
</comment>
<organism evidence="5 6">
    <name type="scientific">Dinothrombium tinctorium</name>
    <dbReference type="NCBI Taxonomy" id="1965070"/>
    <lineage>
        <taxon>Eukaryota</taxon>
        <taxon>Metazoa</taxon>
        <taxon>Ecdysozoa</taxon>
        <taxon>Arthropoda</taxon>
        <taxon>Chelicerata</taxon>
        <taxon>Arachnida</taxon>
        <taxon>Acari</taxon>
        <taxon>Acariformes</taxon>
        <taxon>Trombidiformes</taxon>
        <taxon>Prostigmata</taxon>
        <taxon>Anystina</taxon>
        <taxon>Parasitengona</taxon>
        <taxon>Trombidioidea</taxon>
        <taxon>Trombidiidae</taxon>
        <taxon>Dinothrombium</taxon>
    </lineage>
</organism>
<dbReference type="InterPro" id="IPR036961">
    <property type="entry name" value="Kinesin_motor_dom_sf"/>
</dbReference>
<dbReference type="Proteomes" id="UP000285301">
    <property type="component" value="Unassembled WGS sequence"/>
</dbReference>
<evidence type="ECO:0000256" key="1">
    <source>
        <dbReference type="ARBA" id="ARBA00022741"/>
    </source>
</evidence>
<accession>A0A3S3PQM9</accession>
<evidence type="ECO:0000313" key="6">
    <source>
        <dbReference type="Proteomes" id="UP000285301"/>
    </source>
</evidence>
<protein>
    <submittedName>
        <fullName evidence="5">Kinesin-like protein KIF28P</fullName>
    </submittedName>
</protein>
<reference evidence="5 6" key="1">
    <citation type="journal article" date="2018" name="Gigascience">
        <title>Genomes of trombidid mites reveal novel predicted allergens and laterally-transferred genes associated with secondary metabolism.</title>
        <authorList>
            <person name="Dong X."/>
            <person name="Chaisiri K."/>
            <person name="Xia D."/>
            <person name="Armstrong S.D."/>
            <person name="Fang Y."/>
            <person name="Donnelly M.J."/>
            <person name="Kadowaki T."/>
            <person name="McGarry J.W."/>
            <person name="Darby A.C."/>
            <person name="Makepeace B.L."/>
        </authorList>
    </citation>
    <scope>NUCLEOTIDE SEQUENCE [LARGE SCALE GENOMIC DNA]</scope>
    <source>
        <strain evidence="5">UoL-WK</strain>
    </source>
</reference>